<dbReference type="GO" id="GO:0003924">
    <property type="term" value="F:GTPase activity"/>
    <property type="evidence" value="ECO:0007669"/>
    <property type="project" value="InterPro"/>
</dbReference>
<evidence type="ECO:0000256" key="6">
    <source>
        <dbReference type="RuleBase" id="RU003925"/>
    </source>
</evidence>
<keyword evidence="5" id="KW-0479">Metal-binding</keyword>
<evidence type="ECO:0000256" key="5">
    <source>
        <dbReference type="PIRSR" id="PIRSR606689-2"/>
    </source>
</evidence>
<feature type="binding site" evidence="5">
    <location>
        <position position="44"/>
    </location>
    <ligand>
        <name>Mg(2+)</name>
        <dbReference type="ChEBI" id="CHEBI:18420"/>
    </ligand>
</feature>
<dbReference type="PROSITE" id="PS51417">
    <property type="entry name" value="ARF"/>
    <property type="match status" value="1"/>
</dbReference>
<dbReference type="InterPro" id="IPR027417">
    <property type="entry name" value="P-loop_NTPase"/>
</dbReference>
<dbReference type="GO" id="GO:0046872">
    <property type="term" value="F:metal ion binding"/>
    <property type="evidence" value="ECO:0007669"/>
    <property type="project" value="UniProtKB-KW"/>
</dbReference>
<dbReference type="NCBIfam" id="TIGR00231">
    <property type="entry name" value="small_GTP"/>
    <property type="match status" value="1"/>
</dbReference>
<dbReference type="Pfam" id="PF00025">
    <property type="entry name" value="Arf"/>
    <property type="match status" value="1"/>
</dbReference>
<dbReference type="Proteomes" id="UP001431209">
    <property type="component" value="Unassembled WGS sequence"/>
</dbReference>
<dbReference type="InterPro" id="IPR006689">
    <property type="entry name" value="Small_GTPase_ARF/SAR"/>
</dbReference>
<dbReference type="InterPro" id="IPR005225">
    <property type="entry name" value="Small_GTP-bd"/>
</dbReference>
<dbReference type="CDD" id="cd00878">
    <property type="entry name" value="Arf_Arl"/>
    <property type="match status" value="1"/>
</dbReference>
<feature type="binding site" evidence="4">
    <location>
        <begin position="125"/>
        <end position="128"/>
    </location>
    <ligand>
        <name>GTP</name>
        <dbReference type="ChEBI" id="CHEBI:37565"/>
    </ligand>
</feature>
<dbReference type="SMART" id="SM00177">
    <property type="entry name" value="ARF"/>
    <property type="match status" value="1"/>
</dbReference>
<evidence type="ECO:0000313" key="7">
    <source>
        <dbReference type="EMBL" id="KAL0486036.1"/>
    </source>
</evidence>
<name>A0AAW2ZBH0_9EUKA</name>
<dbReference type="AlphaFoldDB" id="A0AAW2ZBH0"/>
<dbReference type="FunFam" id="3.40.50.300:FF:001166">
    <property type="entry name" value="ADP-ribosylation factor D"/>
    <property type="match status" value="1"/>
</dbReference>
<comment type="similarity">
    <text evidence="1 6">Belongs to the small GTPase superfamily. Arf family.</text>
</comment>
<dbReference type="GO" id="GO:0005525">
    <property type="term" value="F:GTP binding"/>
    <property type="evidence" value="ECO:0007669"/>
    <property type="project" value="UniProtKB-KW"/>
</dbReference>
<gene>
    <name evidence="7" type="ORF">AKO1_012229</name>
</gene>
<keyword evidence="8" id="KW-1185">Reference proteome</keyword>
<dbReference type="SUPFAM" id="SSF52540">
    <property type="entry name" value="P-loop containing nucleoside triphosphate hydrolases"/>
    <property type="match status" value="1"/>
</dbReference>
<feature type="binding site" evidence="4">
    <location>
        <position position="68"/>
    </location>
    <ligand>
        <name>GTP</name>
        <dbReference type="ChEBI" id="CHEBI:37565"/>
    </ligand>
</feature>
<proteinExistence type="inferred from homology"/>
<sequence length="188" mass="20872">MGNSTITNAQILFLGLDNAGKSTIIQVCKNDFTPSADDNEIKPTVGHSVTHFKGKEKSFQLAAWDLSGKDQFRSLWKSYYKHANAICFVVDSSEDEERMEEAREILHAVLQDVELREAILLICANKMDNSSAKSAQNMTDILGLTSTTTGLSKRAWKLQPTCAKTGDGLREGFEWLSAQLKTKLKAKK</sequence>
<accession>A0AAW2ZBH0</accession>
<dbReference type="InterPro" id="IPR024156">
    <property type="entry name" value="Small_GTPase_ARF"/>
</dbReference>
<comment type="caution">
    <text evidence="7">The sequence shown here is derived from an EMBL/GenBank/DDBJ whole genome shotgun (WGS) entry which is preliminary data.</text>
</comment>
<reference evidence="7 8" key="1">
    <citation type="submission" date="2024-03" db="EMBL/GenBank/DDBJ databases">
        <title>The Acrasis kona genome and developmental transcriptomes reveal deep origins of eukaryotic multicellular pathways.</title>
        <authorList>
            <person name="Sheikh S."/>
            <person name="Fu C.-J."/>
            <person name="Brown M.W."/>
            <person name="Baldauf S.L."/>
        </authorList>
    </citation>
    <scope>NUCLEOTIDE SEQUENCE [LARGE SCALE GENOMIC DNA]</scope>
    <source>
        <strain evidence="7 8">ATCC MYA-3509</strain>
    </source>
</reference>
<dbReference type="Gene3D" id="3.40.50.300">
    <property type="entry name" value="P-loop containing nucleotide triphosphate hydrolases"/>
    <property type="match status" value="1"/>
</dbReference>
<organism evidence="7 8">
    <name type="scientific">Acrasis kona</name>
    <dbReference type="NCBI Taxonomy" id="1008807"/>
    <lineage>
        <taxon>Eukaryota</taxon>
        <taxon>Discoba</taxon>
        <taxon>Heterolobosea</taxon>
        <taxon>Tetramitia</taxon>
        <taxon>Eutetramitia</taxon>
        <taxon>Acrasidae</taxon>
        <taxon>Acrasis</taxon>
    </lineage>
</organism>
<evidence type="ECO:0000256" key="2">
    <source>
        <dbReference type="ARBA" id="ARBA00022741"/>
    </source>
</evidence>
<evidence type="ECO:0000256" key="4">
    <source>
        <dbReference type="PIRSR" id="PIRSR606689-1"/>
    </source>
</evidence>
<dbReference type="EMBL" id="JAOPGA020001197">
    <property type="protein sequence ID" value="KAL0486036.1"/>
    <property type="molecule type" value="Genomic_DNA"/>
</dbReference>
<dbReference type="PRINTS" id="PR00328">
    <property type="entry name" value="SAR1GTPBP"/>
</dbReference>
<dbReference type="SMART" id="SM00178">
    <property type="entry name" value="SAR"/>
    <property type="match status" value="1"/>
</dbReference>
<feature type="binding site" evidence="4">
    <location>
        <begin position="15"/>
        <end position="22"/>
    </location>
    <ligand>
        <name>GTP</name>
        <dbReference type="ChEBI" id="CHEBI:37565"/>
    </ligand>
</feature>
<keyword evidence="5" id="KW-0460">Magnesium</keyword>
<keyword evidence="2 4" id="KW-0547">Nucleotide-binding</keyword>
<keyword evidence="3 4" id="KW-0342">GTP-binding</keyword>
<evidence type="ECO:0000256" key="3">
    <source>
        <dbReference type="ARBA" id="ARBA00023134"/>
    </source>
</evidence>
<feature type="binding site" evidence="5">
    <location>
        <position position="22"/>
    </location>
    <ligand>
        <name>Mg(2+)</name>
        <dbReference type="ChEBI" id="CHEBI:18420"/>
    </ligand>
</feature>
<dbReference type="PROSITE" id="PS51419">
    <property type="entry name" value="RAB"/>
    <property type="match status" value="1"/>
</dbReference>
<evidence type="ECO:0000313" key="8">
    <source>
        <dbReference type="Proteomes" id="UP001431209"/>
    </source>
</evidence>
<evidence type="ECO:0000256" key="1">
    <source>
        <dbReference type="ARBA" id="ARBA00010290"/>
    </source>
</evidence>
<dbReference type="PANTHER" id="PTHR11711">
    <property type="entry name" value="ADP RIBOSYLATION FACTOR-RELATED"/>
    <property type="match status" value="1"/>
</dbReference>
<protein>
    <submittedName>
        <fullName evidence="7">ADP-ribosylation factor</fullName>
    </submittedName>
</protein>